<feature type="domain" description="Cytochrome oxidase subunit I profile" evidence="20">
    <location>
        <begin position="31"/>
        <end position="563"/>
    </location>
</feature>
<comment type="catalytic activity">
    <reaction evidence="17">
        <text>4 Fe(II)-[cytochrome c] + O2 + 8 H(+)(in) = 4 Fe(III)-[cytochrome c] + 2 H2O + 4 H(+)(out)</text>
        <dbReference type="Rhea" id="RHEA:11436"/>
        <dbReference type="Rhea" id="RHEA-COMP:10350"/>
        <dbReference type="Rhea" id="RHEA-COMP:14399"/>
        <dbReference type="ChEBI" id="CHEBI:15377"/>
        <dbReference type="ChEBI" id="CHEBI:15378"/>
        <dbReference type="ChEBI" id="CHEBI:15379"/>
        <dbReference type="ChEBI" id="CHEBI:29033"/>
        <dbReference type="ChEBI" id="CHEBI:29034"/>
        <dbReference type="EC" id="7.1.1.9"/>
    </reaction>
</comment>
<evidence type="ECO:0000256" key="7">
    <source>
        <dbReference type="ARBA" id="ARBA00022617"/>
    </source>
</evidence>
<keyword evidence="13 19" id="KW-1133">Transmembrane helix</keyword>
<feature type="transmembrane region" description="Helical" evidence="19">
    <location>
        <begin position="376"/>
        <end position="399"/>
    </location>
</feature>
<keyword evidence="7 18" id="KW-0349">Heme</keyword>
<keyword evidence="5 18" id="KW-0813">Transport</keyword>
<feature type="transmembrane region" description="Helical" evidence="19">
    <location>
        <begin position="411"/>
        <end position="435"/>
    </location>
</feature>
<evidence type="ECO:0000256" key="3">
    <source>
        <dbReference type="ARBA" id="ARBA00009578"/>
    </source>
</evidence>
<evidence type="ECO:0000313" key="22">
    <source>
        <dbReference type="Proteomes" id="UP001230685"/>
    </source>
</evidence>
<evidence type="ECO:0000256" key="1">
    <source>
        <dbReference type="ARBA" id="ARBA00004651"/>
    </source>
</evidence>
<evidence type="ECO:0000256" key="4">
    <source>
        <dbReference type="ARBA" id="ARBA00012949"/>
    </source>
</evidence>
<keyword evidence="22" id="KW-1185">Reference proteome</keyword>
<feature type="transmembrane region" description="Helical" evidence="19">
    <location>
        <begin position="676"/>
        <end position="698"/>
    </location>
</feature>
<comment type="pathway">
    <text evidence="2">Energy metabolism; oxidative phosphorylation.</text>
</comment>
<feature type="transmembrane region" description="Helical" evidence="19">
    <location>
        <begin position="56"/>
        <end position="77"/>
    </location>
</feature>
<feature type="transmembrane region" description="Helical" evidence="19">
    <location>
        <begin position="624"/>
        <end position="644"/>
    </location>
</feature>
<feature type="transmembrane region" description="Helical" evidence="19">
    <location>
        <begin position="97"/>
        <end position="126"/>
    </location>
</feature>
<comment type="caution">
    <text evidence="21">The sequence shown here is derived from an EMBL/GenBank/DDBJ whole genome shotgun (WGS) entry which is preliminary data.</text>
</comment>
<feature type="transmembrane region" description="Helical" evidence="19">
    <location>
        <begin position="308"/>
        <end position="328"/>
    </location>
</feature>
<dbReference type="Pfam" id="PF00115">
    <property type="entry name" value="COX1"/>
    <property type="match status" value="1"/>
</dbReference>
<feature type="transmembrane region" description="Helical" evidence="19">
    <location>
        <begin position="749"/>
        <end position="773"/>
    </location>
</feature>
<evidence type="ECO:0000259" key="20">
    <source>
        <dbReference type="PROSITE" id="PS50855"/>
    </source>
</evidence>
<keyword evidence="9 18" id="KW-0812">Transmembrane</keyword>
<dbReference type="InterPro" id="IPR013833">
    <property type="entry name" value="Cyt_c_oxidase_su3_a-hlx"/>
</dbReference>
<keyword evidence="11" id="KW-1278">Translocase</keyword>
<evidence type="ECO:0000256" key="5">
    <source>
        <dbReference type="ARBA" id="ARBA00022448"/>
    </source>
</evidence>
<keyword evidence="12 18" id="KW-0249">Electron transport</keyword>
<evidence type="ECO:0000313" key="21">
    <source>
        <dbReference type="EMBL" id="MDP1028641.1"/>
    </source>
</evidence>
<keyword evidence="8 18" id="KW-0679">Respiratory chain</keyword>
<dbReference type="Proteomes" id="UP001230685">
    <property type="component" value="Unassembled WGS sequence"/>
</dbReference>
<dbReference type="InterPro" id="IPR036927">
    <property type="entry name" value="Cyt_c_oxase-like_su1_sf"/>
</dbReference>
<dbReference type="Gene3D" id="1.20.210.10">
    <property type="entry name" value="Cytochrome c oxidase-like, subunit I domain"/>
    <property type="match status" value="1"/>
</dbReference>
<dbReference type="Gene3D" id="1.20.120.80">
    <property type="entry name" value="Cytochrome c oxidase, subunit III, four-helix bundle"/>
    <property type="match status" value="1"/>
</dbReference>
<evidence type="ECO:0000256" key="15">
    <source>
        <dbReference type="ARBA" id="ARBA00023008"/>
    </source>
</evidence>
<keyword evidence="10" id="KW-0479">Metal-binding</keyword>
<feature type="transmembrane region" description="Helical" evidence="19">
    <location>
        <begin position="830"/>
        <end position="852"/>
    </location>
</feature>
<organism evidence="21 22">
    <name type="scientific">Sphingomonas aurea</name>
    <dbReference type="NCBI Taxonomy" id="3063994"/>
    <lineage>
        <taxon>Bacteria</taxon>
        <taxon>Pseudomonadati</taxon>
        <taxon>Pseudomonadota</taxon>
        <taxon>Alphaproteobacteria</taxon>
        <taxon>Sphingomonadales</taxon>
        <taxon>Sphingomonadaceae</taxon>
        <taxon>Sphingomonas</taxon>
    </lineage>
</organism>
<dbReference type="EC" id="7.1.1.9" evidence="4"/>
<feature type="transmembrane region" description="Helical" evidence="19">
    <location>
        <begin position="184"/>
        <end position="208"/>
    </location>
</feature>
<keyword evidence="16 19" id="KW-0472">Membrane</keyword>
<evidence type="ECO:0000256" key="9">
    <source>
        <dbReference type="ARBA" id="ARBA00022692"/>
    </source>
</evidence>
<feature type="transmembrane region" description="Helical" evidence="19">
    <location>
        <begin position="282"/>
        <end position="301"/>
    </location>
</feature>
<evidence type="ECO:0000256" key="13">
    <source>
        <dbReference type="ARBA" id="ARBA00022989"/>
    </source>
</evidence>
<dbReference type="PROSITE" id="PS00077">
    <property type="entry name" value="COX1_CUB"/>
    <property type="match status" value="1"/>
</dbReference>
<dbReference type="PRINTS" id="PR01165">
    <property type="entry name" value="CYCOXIDASEI"/>
</dbReference>
<evidence type="ECO:0000256" key="16">
    <source>
        <dbReference type="ARBA" id="ARBA00023136"/>
    </source>
</evidence>
<feature type="transmembrane region" description="Helical" evidence="19">
    <location>
        <begin position="718"/>
        <end position="737"/>
    </location>
</feature>
<keyword evidence="6" id="KW-1003">Cell membrane</keyword>
<keyword evidence="14" id="KW-0408">Iron</keyword>
<sequence length="858" mass="93637">MSASAPSSPDALYAQDRTDQNDPAIRAAQEERLRAVWKPPSGLFLRWTDVNNNRVGVWYTLTAFGFMLFAGILALIMRAQLAVPDNDLVSANTFNQLFTLHGSTMMFLFAVPMFEAVSIILLPQLLGARDLPFPRLSAFGYWSFLIGGVFVTGSIFFDAAPDGGWFMYPPLTTRTDLSGLGADIWMLGLSFIEVSSVAAAVELIVGVLKCRPPGMRLNLMPLYAWYILVVAVMILFAFPPLIAGDVLFEMERLLGWPFFDAAKGGDPLLWQHLFWIFGHPEVYIVFLPSIALFAMLIPTFAQRHLLGYPWIVLAAVGTAFLSFGLWVHHMFATGLPKISLAFFSAASEAVAIPTGVQIFAFIATLWAGKVKWATPLLYAVGSLAIFTIGGLTGVMVAVAPFDWQAHDTYFIVAHLHYVLIGGTLLPLFGGLYYYWPLVTGKKLSDRIGRSAFWVMFVGANLAFFPMHLSGLEGMPRRVFTYPAELGIGGLNLASTLGAFLFAAGVLMICIDLCLSPTRPKAARNPWHAGTLEWLAMPEDEDWGVRSVPLIESRYPIWDQPGFVQKVDEGRYFLPDAEEMRRETIITSVIDARPIQVARLGTPSVIPMITAVALGSVFILTTYHLYWWALAGAIATLACVLTWLWTGTAEIPEKPEKPIGHGITVPLYLSGPSASGWWAMFITMMADATAFSGLVFGYYFFWTIHPDFPPADMPDPGVFWPMAALGLTVIGWAATVAAREIHARGQVSAARALLVLAIAVTLASLAAGLAGPWAAGMQPKTHVYPAIVWTLAIWTSAHAGIGAICQSYTLARSLGGKMTPAYDADVRNISVYMHFLLFTAIVTYLTIGLFPLASGGAAA</sequence>
<evidence type="ECO:0000256" key="11">
    <source>
        <dbReference type="ARBA" id="ARBA00022967"/>
    </source>
</evidence>
<gene>
    <name evidence="21" type="primary">ctaD</name>
    <name evidence="21" type="ORF">Q5H91_15570</name>
</gene>
<evidence type="ECO:0000256" key="2">
    <source>
        <dbReference type="ARBA" id="ARBA00004673"/>
    </source>
</evidence>
<dbReference type="PANTHER" id="PTHR10422">
    <property type="entry name" value="CYTOCHROME C OXIDASE SUBUNIT 1"/>
    <property type="match status" value="1"/>
</dbReference>
<evidence type="ECO:0000256" key="18">
    <source>
        <dbReference type="RuleBase" id="RU000370"/>
    </source>
</evidence>
<dbReference type="SUPFAM" id="SSF81452">
    <property type="entry name" value="Cytochrome c oxidase subunit III-like"/>
    <property type="match status" value="1"/>
</dbReference>
<dbReference type="RefSeq" id="WP_305174377.1">
    <property type="nucleotide sequence ID" value="NZ_JAUUDS010000012.1"/>
</dbReference>
<feature type="transmembrane region" description="Helical" evidence="19">
    <location>
        <begin position="785"/>
        <end position="809"/>
    </location>
</feature>
<dbReference type="PANTHER" id="PTHR10422:SF35">
    <property type="entry name" value="CYTOCHROME BO(3) UBIQUINOL OXIDASE SUBUNIT 1"/>
    <property type="match status" value="1"/>
</dbReference>
<feature type="transmembrane region" description="Helical" evidence="19">
    <location>
        <begin position="340"/>
        <end position="364"/>
    </location>
</feature>
<proteinExistence type="inferred from homology"/>
<dbReference type="EMBL" id="JAUUDS010000012">
    <property type="protein sequence ID" value="MDP1028641.1"/>
    <property type="molecule type" value="Genomic_DNA"/>
</dbReference>
<feature type="transmembrane region" description="Helical" evidence="19">
    <location>
        <begin position="447"/>
        <end position="468"/>
    </location>
</feature>
<dbReference type="InterPro" id="IPR014241">
    <property type="entry name" value="Cyt_c_oxidase_su1_bac"/>
</dbReference>
<feature type="transmembrane region" description="Helical" evidence="19">
    <location>
        <begin position="220"/>
        <end position="242"/>
    </location>
</feature>
<dbReference type="InterPro" id="IPR023616">
    <property type="entry name" value="Cyt_c_oxase-like_su1_dom"/>
</dbReference>
<reference evidence="21 22" key="1">
    <citation type="submission" date="2023-07" db="EMBL/GenBank/DDBJ databases">
        <authorList>
            <person name="Kim M.K."/>
        </authorList>
    </citation>
    <scope>NUCLEOTIDE SEQUENCE [LARGE SCALE GENOMIC DNA]</scope>
    <source>
        <strain evidence="21 22">KR1UV-12</strain>
    </source>
</reference>
<keyword evidence="15" id="KW-0186">Copper</keyword>
<comment type="similarity">
    <text evidence="3 18">Belongs to the heme-copper respiratory oxidase family.</text>
</comment>
<dbReference type="PROSITE" id="PS50855">
    <property type="entry name" value="COX1"/>
    <property type="match status" value="1"/>
</dbReference>
<feature type="transmembrane region" description="Helical" evidence="19">
    <location>
        <begin position="488"/>
        <end position="514"/>
    </location>
</feature>
<feature type="transmembrane region" description="Helical" evidence="19">
    <location>
        <begin position="138"/>
        <end position="157"/>
    </location>
</feature>
<dbReference type="InterPro" id="IPR023615">
    <property type="entry name" value="Cyt_c_Oxase_su1_BS"/>
</dbReference>
<dbReference type="NCBIfam" id="TIGR02891">
    <property type="entry name" value="CtaD_CoxA"/>
    <property type="match status" value="1"/>
</dbReference>
<evidence type="ECO:0000256" key="6">
    <source>
        <dbReference type="ARBA" id="ARBA00022475"/>
    </source>
</evidence>
<feature type="transmembrane region" description="Helical" evidence="19">
    <location>
        <begin position="599"/>
        <end position="618"/>
    </location>
</feature>
<evidence type="ECO:0000256" key="17">
    <source>
        <dbReference type="ARBA" id="ARBA00047816"/>
    </source>
</evidence>
<evidence type="ECO:0000256" key="14">
    <source>
        <dbReference type="ARBA" id="ARBA00023004"/>
    </source>
</evidence>
<name>A0ABT9ENW7_9SPHN</name>
<accession>A0ABT9ENW7</accession>
<comment type="subcellular location">
    <subcellularLocation>
        <location evidence="1">Cell membrane</location>
        <topology evidence="1">Multi-pass membrane protein</topology>
    </subcellularLocation>
</comment>
<evidence type="ECO:0000256" key="10">
    <source>
        <dbReference type="ARBA" id="ARBA00022723"/>
    </source>
</evidence>
<evidence type="ECO:0000256" key="8">
    <source>
        <dbReference type="ARBA" id="ARBA00022660"/>
    </source>
</evidence>
<evidence type="ECO:0000256" key="12">
    <source>
        <dbReference type="ARBA" id="ARBA00022982"/>
    </source>
</evidence>
<protein>
    <recommendedName>
        <fullName evidence="4">cytochrome-c oxidase</fullName>
        <ecNumber evidence="4">7.1.1.9</ecNumber>
    </recommendedName>
</protein>
<dbReference type="InterPro" id="IPR000883">
    <property type="entry name" value="Cyt_C_Oxase_1"/>
</dbReference>
<dbReference type="InterPro" id="IPR035973">
    <property type="entry name" value="Cyt_c_oxidase_su3-like_sf"/>
</dbReference>
<dbReference type="SUPFAM" id="SSF81442">
    <property type="entry name" value="Cytochrome c oxidase subunit I-like"/>
    <property type="match status" value="1"/>
</dbReference>
<evidence type="ECO:0000256" key="19">
    <source>
        <dbReference type="SAM" id="Phobius"/>
    </source>
</evidence>